<reference evidence="9" key="1">
    <citation type="submission" date="2023-06" db="EMBL/GenBank/DDBJ databases">
        <title>Genome-scale phylogeny and comparative genomics of the fungal order Sordariales.</title>
        <authorList>
            <consortium name="Lawrence Berkeley National Laboratory"/>
            <person name="Hensen N."/>
            <person name="Bonometti L."/>
            <person name="Westerberg I."/>
            <person name="Brannstrom I.O."/>
            <person name="Guillou S."/>
            <person name="Cros-Aarteil S."/>
            <person name="Calhoun S."/>
            <person name="Haridas S."/>
            <person name="Kuo A."/>
            <person name="Mondo S."/>
            <person name="Pangilinan J."/>
            <person name="Riley R."/>
            <person name="LaButti K."/>
            <person name="Andreopoulos B."/>
            <person name="Lipzen A."/>
            <person name="Chen C."/>
            <person name="Yanf M."/>
            <person name="Daum C."/>
            <person name="Ng V."/>
            <person name="Clum A."/>
            <person name="Steindorff A."/>
            <person name="Ohm R."/>
            <person name="Martin F."/>
            <person name="Silar P."/>
            <person name="Natvig D."/>
            <person name="Lalanne C."/>
            <person name="Gautier V."/>
            <person name="Ament-velasquez S.L."/>
            <person name="Kruys A."/>
            <person name="Hutchinson M.I."/>
            <person name="Powell A.J."/>
            <person name="Barry K."/>
            <person name="Miller A.N."/>
            <person name="Grigoriev I.V."/>
            <person name="Debuchy R."/>
            <person name="Gladieux P."/>
            <person name="Thoren M.H."/>
            <person name="Johannesson H."/>
        </authorList>
    </citation>
    <scope>NUCLEOTIDE SEQUENCE</scope>
    <source>
        <strain evidence="9">SMH3187-1</strain>
    </source>
</reference>
<keyword evidence="4" id="KW-0443">Lipid metabolism</keyword>
<evidence type="ECO:0000256" key="3">
    <source>
        <dbReference type="ARBA" id="ARBA00022989"/>
    </source>
</evidence>
<protein>
    <recommendedName>
        <fullName evidence="11">Phospholipid/glycerol acyltransferase domain-containing protein</fullName>
    </recommendedName>
</protein>
<keyword evidence="5 8" id="KW-0472">Membrane</keyword>
<keyword evidence="6" id="KW-0012">Acyltransferase</keyword>
<evidence type="ECO:0000256" key="8">
    <source>
        <dbReference type="SAM" id="Phobius"/>
    </source>
</evidence>
<name>A0AA40FBV0_9PEZI</name>
<dbReference type="Proteomes" id="UP001172155">
    <property type="component" value="Unassembled WGS sequence"/>
</dbReference>
<evidence type="ECO:0008006" key="11">
    <source>
        <dbReference type="Google" id="ProtNLM"/>
    </source>
</evidence>
<evidence type="ECO:0000256" key="2">
    <source>
        <dbReference type="ARBA" id="ARBA00022692"/>
    </source>
</evidence>
<keyword evidence="10" id="KW-1185">Reference proteome</keyword>
<proteinExistence type="predicted"/>
<keyword evidence="3 8" id="KW-1133">Transmembrane helix</keyword>
<keyword evidence="1" id="KW-0808">Transferase</keyword>
<evidence type="ECO:0000256" key="1">
    <source>
        <dbReference type="ARBA" id="ARBA00022679"/>
    </source>
</evidence>
<dbReference type="GO" id="GO:0006629">
    <property type="term" value="P:lipid metabolic process"/>
    <property type="evidence" value="ECO:0007669"/>
    <property type="project" value="UniProtKB-KW"/>
</dbReference>
<feature type="transmembrane region" description="Helical" evidence="8">
    <location>
        <begin position="33"/>
        <end position="54"/>
    </location>
</feature>
<organism evidence="9 10">
    <name type="scientific">Schizothecium vesticola</name>
    <dbReference type="NCBI Taxonomy" id="314040"/>
    <lineage>
        <taxon>Eukaryota</taxon>
        <taxon>Fungi</taxon>
        <taxon>Dikarya</taxon>
        <taxon>Ascomycota</taxon>
        <taxon>Pezizomycotina</taxon>
        <taxon>Sordariomycetes</taxon>
        <taxon>Sordariomycetidae</taxon>
        <taxon>Sordariales</taxon>
        <taxon>Schizotheciaceae</taxon>
        <taxon>Schizothecium</taxon>
    </lineage>
</organism>
<feature type="region of interest" description="Disordered" evidence="7">
    <location>
        <begin position="260"/>
        <end position="288"/>
    </location>
</feature>
<comment type="caution">
    <text evidence="9">The sequence shown here is derived from an EMBL/GenBank/DDBJ whole genome shotgun (WGS) entry which is preliminary data.</text>
</comment>
<dbReference type="GO" id="GO:0016746">
    <property type="term" value="F:acyltransferase activity"/>
    <property type="evidence" value="ECO:0007669"/>
    <property type="project" value="UniProtKB-KW"/>
</dbReference>
<dbReference type="PANTHER" id="PTHR23063">
    <property type="entry name" value="PHOSPHOLIPID ACYLTRANSFERASE"/>
    <property type="match status" value="1"/>
</dbReference>
<evidence type="ECO:0000256" key="5">
    <source>
        <dbReference type="ARBA" id="ARBA00023136"/>
    </source>
</evidence>
<dbReference type="EMBL" id="JAUKUD010000001">
    <property type="protein sequence ID" value="KAK0754910.1"/>
    <property type="molecule type" value="Genomic_DNA"/>
</dbReference>
<dbReference type="AlphaFoldDB" id="A0AA40FBV0"/>
<evidence type="ECO:0000313" key="9">
    <source>
        <dbReference type="EMBL" id="KAK0754910.1"/>
    </source>
</evidence>
<evidence type="ECO:0000313" key="10">
    <source>
        <dbReference type="Proteomes" id="UP001172155"/>
    </source>
</evidence>
<evidence type="ECO:0000256" key="4">
    <source>
        <dbReference type="ARBA" id="ARBA00023098"/>
    </source>
</evidence>
<evidence type="ECO:0000256" key="6">
    <source>
        <dbReference type="ARBA" id="ARBA00023315"/>
    </source>
</evidence>
<keyword evidence="2 8" id="KW-0812">Transmembrane</keyword>
<dbReference type="PANTHER" id="PTHR23063:SF60">
    <property type="entry name" value="LYSOPHOSPHATIDIC ACID:OLEOYL-COA ACYLTRANSFERASE 1"/>
    <property type="match status" value="1"/>
</dbReference>
<accession>A0AA40FBV0</accession>
<sequence>MEKFSQFRDRGSGVSPFLPIKTPSTLFSATIRIFIFLVRLGVFLPYAACYFLFLQHLPLPVAVRKLLLWGLMGIAGVWWLDLQLDNVKRGSLWQQPPSRVPHPRSVIAANFTSPVDALYLAGVFDPIFTLSYPGTRKVRRVGLLRAMWAALSPAQLTTPPSPAGLTDLRALLAQNPTRTVAVFPECATTNGQGILPLSPSLLTVPPDVSIFPLSMRYTPADVTTPVPGYYRRFLWKLLSRPAHGVRVRIAEALFNTSQERTNGYQWPEDGQDGQQQQQRYTGAADGVTAGHDTTAEEQRVLDQVAEALARLGRAKRVGLTVHDKKAFVEAWKKSRSRK</sequence>
<evidence type="ECO:0000256" key="7">
    <source>
        <dbReference type="SAM" id="MobiDB-lite"/>
    </source>
</evidence>
<gene>
    <name evidence="9" type="ORF">B0T18DRAFT_435146</name>
</gene>